<dbReference type="PANTHER" id="PTHR13697:SF4">
    <property type="entry name" value="ATP-DEPENDENT 6-PHOSPHOFRUCTOKINASE"/>
    <property type="match status" value="1"/>
</dbReference>
<dbReference type="InterPro" id="IPR000023">
    <property type="entry name" value="Phosphofructokinase_dom"/>
</dbReference>
<evidence type="ECO:0000256" key="11">
    <source>
        <dbReference type="ARBA" id="ARBA00022842"/>
    </source>
</evidence>
<dbReference type="GO" id="GO:0046872">
    <property type="term" value="F:metal ion binding"/>
    <property type="evidence" value="ECO:0007669"/>
    <property type="project" value="UniProtKB-KW"/>
</dbReference>
<comment type="similarity">
    <text evidence="13">Belongs to the phosphofructokinase type A (PFKA) family.</text>
</comment>
<organism evidence="16 17">
    <name type="scientific">Candidatus Thermochlorobacter aerophilus</name>
    <dbReference type="NCBI Taxonomy" id="1868324"/>
    <lineage>
        <taxon>Bacteria</taxon>
        <taxon>Pseudomonadati</taxon>
        <taxon>Chlorobiota</taxon>
        <taxon>Chlorobiia</taxon>
        <taxon>Chlorobiales</taxon>
        <taxon>Candidatus Thermochlorobacteriaceae</taxon>
        <taxon>Candidatus Thermochlorobacter</taxon>
    </lineage>
</organism>
<dbReference type="GO" id="GO:0061621">
    <property type="term" value="P:canonical glycolysis"/>
    <property type="evidence" value="ECO:0007669"/>
    <property type="project" value="TreeGrafter"/>
</dbReference>
<sequence>MPKTLAYENTADVISFLSRVPPFERLTTDELCEVASLLWRQHFEQGEKVFEQGDHSSEAYIVESGKISFEKLGHIIRFFEVGEVCGRSAMVNDMPRSGSAFAVEPTTALVIDRRKLEDARCLNPRIYGKICMEFARMLTNPTTEEEAMYREIDVLLLQDGGCAPGYNPVTAFITEYLENEKRRVFITKEGFISLVKGQTEDYRRLVYSVALYRQLERIPGVIFSPPLREARGADFRTERYSDFKKPEIQKKAVEEILRRKVKVLVGIGGNGTFAGINALAKQLPKTVQTFFIPVTIDSDIYGTECIGQHTGVEVGAEKIRCYMADARTHHRCYIIEMMGAAGGYHALHSCLGAGAHLAVLPQSKFDMKKLAEAISQRTSTVIVVAEGYKAEERKAKGIKQNAAEYFRDELLAAGLQTRQRIICEAFSRDIRGAKPNNMDITLAQRMARKLAELIRTGETQMMPAVLADREYAIHFDEIRTENSVDSDLAQLANRLGVHNSETVKT</sequence>
<reference evidence="16 17" key="1">
    <citation type="journal article" date="2011" name="ISME J.">
        <title>Community ecology of hot spring cyanobacterial mats: predominant populations and their functional potential.</title>
        <authorList>
            <person name="Klatt C.G."/>
            <person name="Wood J.M."/>
            <person name="Rusch D.B."/>
            <person name="Bateson M.M."/>
            <person name="Hamamura N."/>
            <person name="Heidelberg J.F."/>
            <person name="Grossman A.R."/>
            <person name="Bhaya D."/>
            <person name="Cohan F.M."/>
            <person name="Kuhl M."/>
            <person name="Bryant D.A."/>
            <person name="Ward D.M."/>
        </authorList>
    </citation>
    <scope>NUCLEOTIDE SEQUENCE [LARGE SCALE GENOMIC DNA]</scope>
    <source>
        <strain evidence="16">OS</strain>
    </source>
</reference>
<keyword evidence="5" id="KW-0963">Cytoplasm</keyword>
<keyword evidence="10" id="KW-0067">ATP-binding</keyword>
<dbReference type="Pfam" id="PF00365">
    <property type="entry name" value="PFK"/>
    <property type="match status" value="1"/>
</dbReference>
<evidence type="ECO:0000256" key="8">
    <source>
        <dbReference type="ARBA" id="ARBA00022741"/>
    </source>
</evidence>
<evidence type="ECO:0000256" key="14">
    <source>
        <dbReference type="ARBA" id="ARBA00048070"/>
    </source>
</evidence>
<comment type="catalytic activity">
    <reaction evidence="14">
        <text>beta-D-fructose 6-phosphate + ATP = beta-D-fructose 1,6-bisphosphate + ADP + H(+)</text>
        <dbReference type="Rhea" id="RHEA:16109"/>
        <dbReference type="ChEBI" id="CHEBI:15378"/>
        <dbReference type="ChEBI" id="CHEBI:30616"/>
        <dbReference type="ChEBI" id="CHEBI:32966"/>
        <dbReference type="ChEBI" id="CHEBI:57634"/>
        <dbReference type="ChEBI" id="CHEBI:456216"/>
        <dbReference type="EC" id="2.7.1.11"/>
    </reaction>
</comment>
<dbReference type="Proteomes" id="UP000266389">
    <property type="component" value="Unassembled WGS sequence"/>
</dbReference>
<evidence type="ECO:0000313" key="17">
    <source>
        <dbReference type="Proteomes" id="UP000266389"/>
    </source>
</evidence>
<comment type="cofactor">
    <cofactor evidence="1">
        <name>Mg(2+)</name>
        <dbReference type="ChEBI" id="CHEBI:18420"/>
    </cofactor>
</comment>
<protein>
    <recommendedName>
        <fullName evidence="4">6-phosphofructokinase</fullName>
        <ecNumber evidence="4">2.7.1.11</ecNumber>
    </recommendedName>
</protein>
<gene>
    <name evidence="16" type="ORF">D0433_07860</name>
</gene>
<dbReference type="CDD" id="cd00038">
    <property type="entry name" value="CAP_ED"/>
    <property type="match status" value="1"/>
</dbReference>
<evidence type="ECO:0000256" key="4">
    <source>
        <dbReference type="ARBA" id="ARBA00012055"/>
    </source>
</evidence>
<dbReference type="GO" id="GO:0042802">
    <property type="term" value="F:identical protein binding"/>
    <property type="evidence" value="ECO:0007669"/>
    <property type="project" value="TreeGrafter"/>
</dbReference>
<feature type="domain" description="Cyclic nucleotide-binding" evidence="15">
    <location>
        <begin position="22"/>
        <end position="117"/>
    </location>
</feature>
<name>A0A395LZR1_9BACT</name>
<dbReference type="SMART" id="SM00100">
    <property type="entry name" value="cNMP"/>
    <property type="match status" value="1"/>
</dbReference>
<evidence type="ECO:0000256" key="6">
    <source>
        <dbReference type="ARBA" id="ARBA00022679"/>
    </source>
</evidence>
<evidence type="ECO:0000256" key="12">
    <source>
        <dbReference type="ARBA" id="ARBA00023152"/>
    </source>
</evidence>
<keyword evidence="6" id="KW-0808">Transferase</keyword>
<dbReference type="InterPro" id="IPR000595">
    <property type="entry name" value="cNMP-bd_dom"/>
</dbReference>
<evidence type="ECO:0000259" key="15">
    <source>
        <dbReference type="PROSITE" id="PS50042"/>
    </source>
</evidence>
<evidence type="ECO:0000313" key="16">
    <source>
        <dbReference type="EMBL" id="RFM24005.1"/>
    </source>
</evidence>
<dbReference type="GO" id="GO:0030388">
    <property type="term" value="P:fructose 1,6-bisphosphate metabolic process"/>
    <property type="evidence" value="ECO:0007669"/>
    <property type="project" value="TreeGrafter"/>
</dbReference>
<dbReference type="PROSITE" id="PS50042">
    <property type="entry name" value="CNMP_BINDING_3"/>
    <property type="match status" value="1"/>
</dbReference>
<keyword evidence="12" id="KW-0324">Glycolysis</keyword>
<evidence type="ECO:0000256" key="9">
    <source>
        <dbReference type="ARBA" id="ARBA00022777"/>
    </source>
</evidence>
<evidence type="ECO:0000256" key="10">
    <source>
        <dbReference type="ARBA" id="ARBA00022840"/>
    </source>
</evidence>
<dbReference type="AlphaFoldDB" id="A0A395LZR1"/>
<dbReference type="InterPro" id="IPR035966">
    <property type="entry name" value="PKF_sf"/>
</dbReference>
<dbReference type="EMBL" id="PHFL01000049">
    <property type="protein sequence ID" value="RFM24005.1"/>
    <property type="molecule type" value="Genomic_DNA"/>
</dbReference>
<evidence type="ECO:0000256" key="13">
    <source>
        <dbReference type="ARBA" id="ARBA00038478"/>
    </source>
</evidence>
<dbReference type="PANTHER" id="PTHR13697">
    <property type="entry name" value="PHOSPHOFRUCTOKINASE"/>
    <property type="match status" value="1"/>
</dbReference>
<keyword evidence="11" id="KW-0460">Magnesium</keyword>
<evidence type="ECO:0000256" key="3">
    <source>
        <dbReference type="ARBA" id="ARBA00004679"/>
    </source>
</evidence>
<dbReference type="GO" id="GO:0016208">
    <property type="term" value="F:AMP binding"/>
    <property type="evidence" value="ECO:0007669"/>
    <property type="project" value="TreeGrafter"/>
</dbReference>
<comment type="caution">
    <text evidence="16">The sequence shown here is derived from an EMBL/GenBank/DDBJ whole genome shotgun (WGS) entry which is preliminary data.</text>
</comment>
<comment type="pathway">
    <text evidence="3">Carbohydrate degradation; glycolysis; D-glyceraldehyde 3-phosphate and glycerone phosphate from D-glucose: step 3/4.</text>
</comment>
<keyword evidence="7" id="KW-0479">Metal-binding</keyword>
<keyword evidence="8" id="KW-0547">Nucleotide-binding</keyword>
<dbReference type="SUPFAM" id="SSF51206">
    <property type="entry name" value="cAMP-binding domain-like"/>
    <property type="match status" value="1"/>
</dbReference>
<accession>A0A395LZR1</accession>
<evidence type="ECO:0000256" key="1">
    <source>
        <dbReference type="ARBA" id="ARBA00001946"/>
    </source>
</evidence>
<dbReference type="EC" id="2.7.1.11" evidence="4"/>
<proteinExistence type="inferred from homology"/>
<comment type="subcellular location">
    <subcellularLocation>
        <location evidence="2">Cytoplasm</location>
    </subcellularLocation>
</comment>
<dbReference type="Gene3D" id="3.40.50.450">
    <property type="match status" value="1"/>
</dbReference>
<dbReference type="SUPFAM" id="SSF53784">
    <property type="entry name" value="Phosphofructokinase"/>
    <property type="match status" value="1"/>
</dbReference>
<evidence type="ECO:0000256" key="5">
    <source>
        <dbReference type="ARBA" id="ARBA00022490"/>
    </source>
</evidence>
<dbReference type="GO" id="GO:0003872">
    <property type="term" value="F:6-phosphofructokinase activity"/>
    <property type="evidence" value="ECO:0007669"/>
    <property type="project" value="UniProtKB-EC"/>
</dbReference>
<dbReference type="Gene3D" id="3.40.50.460">
    <property type="entry name" value="Phosphofructokinase domain"/>
    <property type="match status" value="1"/>
</dbReference>
<dbReference type="PRINTS" id="PR00476">
    <property type="entry name" value="PHFRCTKINASE"/>
</dbReference>
<dbReference type="GO" id="GO:0005524">
    <property type="term" value="F:ATP binding"/>
    <property type="evidence" value="ECO:0007669"/>
    <property type="project" value="UniProtKB-KW"/>
</dbReference>
<keyword evidence="9" id="KW-0418">Kinase</keyword>
<dbReference type="InterPro" id="IPR014710">
    <property type="entry name" value="RmlC-like_jellyroll"/>
</dbReference>
<dbReference type="GO" id="GO:0048029">
    <property type="term" value="F:monosaccharide binding"/>
    <property type="evidence" value="ECO:0007669"/>
    <property type="project" value="TreeGrafter"/>
</dbReference>
<dbReference type="InterPro" id="IPR022953">
    <property type="entry name" value="ATP_PFK"/>
</dbReference>
<evidence type="ECO:0000256" key="2">
    <source>
        <dbReference type="ARBA" id="ARBA00004496"/>
    </source>
</evidence>
<dbReference type="Pfam" id="PF00027">
    <property type="entry name" value="cNMP_binding"/>
    <property type="match status" value="1"/>
</dbReference>
<dbReference type="Gene3D" id="2.60.120.10">
    <property type="entry name" value="Jelly Rolls"/>
    <property type="match status" value="1"/>
</dbReference>
<dbReference type="GO" id="GO:0006002">
    <property type="term" value="P:fructose 6-phosphate metabolic process"/>
    <property type="evidence" value="ECO:0007669"/>
    <property type="project" value="InterPro"/>
</dbReference>
<dbReference type="InterPro" id="IPR018490">
    <property type="entry name" value="cNMP-bd_dom_sf"/>
</dbReference>
<evidence type="ECO:0000256" key="7">
    <source>
        <dbReference type="ARBA" id="ARBA00022723"/>
    </source>
</evidence>
<dbReference type="GO" id="GO:0005945">
    <property type="term" value="C:6-phosphofructokinase complex"/>
    <property type="evidence" value="ECO:0007669"/>
    <property type="project" value="TreeGrafter"/>
</dbReference>
<dbReference type="UniPathway" id="UPA00109">
    <property type="reaction ID" value="UER00182"/>
</dbReference>
<dbReference type="GO" id="GO:0070095">
    <property type="term" value="F:fructose-6-phosphate binding"/>
    <property type="evidence" value="ECO:0007669"/>
    <property type="project" value="TreeGrafter"/>
</dbReference>